<evidence type="ECO:0000313" key="1">
    <source>
        <dbReference type="EMBL" id="WNH03470.1"/>
    </source>
</evidence>
<dbReference type="EMBL" id="CP133647">
    <property type="protein sequence ID" value="WNH03470.1"/>
    <property type="molecule type" value="Genomic_DNA"/>
</dbReference>
<organism evidence="1 2">
    <name type="scientific">Xenorhabdus griffiniae</name>
    <dbReference type="NCBI Taxonomy" id="351672"/>
    <lineage>
        <taxon>Bacteria</taxon>
        <taxon>Pseudomonadati</taxon>
        <taxon>Pseudomonadota</taxon>
        <taxon>Gammaproteobacteria</taxon>
        <taxon>Enterobacterales</taxon>
        <taxon>Morganellaceae</taxon>
        <taxon>Xenorhabdus</taxon>
    </lineage>
</organism>
<keyword evidence="2" id="KW-1185">Reference proteome</keyword>
<dbReference type="Proteomes" id="UP001300348">
    <property type="component" value="Chromosome"/>
</dbReference>
<evidence type="ECO:0000313" key="2">
    <source>
        <dbReference type="Proteomes" id="UP001300348"/>
    </source>
</evidence>
<protein>
    <submittedName>
        <fullName evidence="1">Uncharacterized protein</fullName>
    </submittedName>
</protein>
<reference evidence="1 2" key="1">
    <citation type="journal article" date="2023" name="Access Microbiol">
        <title>The genome of a steinernematid-associated Pseudomonas piscis bacterium encodes the biosynthesis of insect toxins.</title>
        <authorList>
            <person name="Awori R.M."/>
            <person name="Hendre P."/>
            <person name="Amugune N.O."/>
        </authorList>
    </citation>
    <scope>NUCLEOTIDE SEQUENCE [LARGE SCALE GENOMIC DNA]</scope>
    <source>
        <strain evidence="1 2">97</strain>
    </source>
</reference>
<accession>A0ABY9XLK3</accession>
<dbReference type="RefSeq" id="WP_189761409.1">
    <property type="nucleotide sequence ID" value="NZ_CAWPOC010000161.1"/>
</dbReference>
<gene>
    <name evidence="1" type="ORF">QL112_007240</name>
</gene>
<sequence length="123" mass="14968">MYTEKTRQLNFVLLEDIPFEELIPKLEKAFNINLPYKDIKGRYIAKAKLQEFDIELVDRIDQLGDFLCDDYHVMYIIVDSDKYFNFEFENKITSILKDGKIKWRYATWSKLEDSEHWRRIYPS</sequence>
<dbReference type="GeneID" id="88855339"/>
<proteinExistence type="predicted"/>
<name>A0ABY9XLK3_9GAMM</name>